<organism evidence="1 2">
    <name type="scientific">Aquimarina algiphila</name>
    <dbReference type="NCBI Taxonomy" id="2047982"/>
    <lineage>
        <taxon>Bacteria</taxon>
        <taxon>Pseudomonadati</taxon>
        <taxon>Bacteroidota</taxon>
        <taxon>Flavobacteriia</taxon>
        <taxon>Flavobacteriales</taxon>
        <taxon>Flavobacteriaceae</taxon>
        <taxon>Aquimarina</taxon>
    </lineage>
</organism>
<dbReference type="OrthoDB" id="1161781at2"/>
<keyword evidence="2" id="KW-1185">Reference proteome</keyword>
<sequence length="153" mass="17251">MRKLLLFIFVTSLFVVESCSKHEEYTEVSLTEKEYLVEQTLIEFNNSAIKTGKYDRLINSISQKSTTESLSQAELEVMLQEFLGEQTQAFLSVYYQLEALGITAEEFYSIAHQFEYLRLDISSNGEKKSGNCSGGPASLLSAIINWFSGCDKA</sequence>
<evidence type="ECO:0000313" key="2">
    <source>
        <dbReference type="Proteomes" id="UP000318833"/>
    </source>
</evidence>
<reference evidence="1 2" key="1">
    <citation type="submission" date="2019-07" db="EMBL/GenBank/DDBJ databases">
        <title>The draft genome sequence of Aquimarina algiphila M91.</title>
        <authorList>
            <person name="Meng X."/>
        </authorList>
    </citation>
    <scope>NUCLEOTIDE SEQUENCE [LARGE SCALE GENOMIC DNA]</scope>
    <source>
        <strain evidence="1 2">M91</strain>
    </source>
</reference>
<gene>
    <name evidence="1" type="ORF">FOF46_20180</name>
</gene>
<dbReference type="Proteomes" id="UP000318833">
    <property type="component" value="Unassembled WGS sequence"/>
</dbReference>
<comment type="caution">
    <text evidence="1">The sequence shown here is derived from an EMBL/GenBank/DDBJ whole genome shotgun (WGS) entry which is preliminary data.</text>
</comment>
<accession>A0A554VFW5</accession>
<dbReference type="RefSeq" id="WP_143917681.1">
    <property type="nucleotide sequence ID" value="NZ_CANMIK010000030.1"/>
</dbReference>
<protein>
    <submittedName>
        <fullName evidence="1">Uncharacterized protein</fullName>
    </submittedName>
</protein>
<dbReference type="EMBL" id="VLNR01000048">
    <property type="protein sequence ID" value="TSE06217.1"/>
    <property type="molecule type" value="Genomic_DNA"/>
</dbReference>
<proteinExistence type="predicted"/>
<evidence type="ECO:0000313" key="1">
    <source>
        <dbReference type="EMBL" id="TSE06217.1"/>
    </source>
</evidence>
<name>A0A554VFW5_9FLAO</name>
<dbReference type="AlphaFoldDB" id="A0A554VFW5"/>